<dbReference type="PROSITE" id="PS50949">
    <property type="entry name" value="HTH_GNTR"/>
    <property type="match status" value="1"/>
</dbReference>
<dbReference type="InterPro" id="IPR011711">
    <property type="entry name" value="GntR_C"/>
</dbReference>
<dbReference type="SUPFAM" id="SSF46785">
    <property type="entry name" value="Winged helix' DNA-binding domain"/>
    <property type="match status" value="1"/>
</dbReference>
<feature type="domain" description="HTH gntR-type" evidence="4">
    <location>
        <begin position="5"/>
        <end position="72"/>
    </location>
</feature>
<dbReference type="AlphaFoldDB" id="A0A2T0MBY2"/>
<dbReference type="EMBL" id="PVYX01000002">
    <property type="protein sequence ID" value="PRX54996.1"/>
    <property type="molecule type" value="Genomic_DNA"/>
</dbReference>
<evidence type="ECO:0000259" key="4">
    <source>
        <dbReference type="PROSITE" id="PS50949"/>
    </source>
</evidence>
<comment type="caution">
    <text evidence="5">The sequence shown here is derived from an EMBL/GenBank/DDBJ whole genome shotgun (WGS) entry which is preliminary data.</text>
</comment>
<dbReference type="Pfam" id="PF00392">
    <property type="entry name" value="GntR"/>
    <property type="match status" value="1"/>
</dbReference>
<dbReference type="Gene3D" id="1.20.120.530">
    <property type="entry name" value="GntR ligand-binding domain-like"/>
    <property type="match status" value="1"/>
</dbReference>
<evidence type="ECO:0000313" key="6">
    <source>
        <dbReference type="Proteomes" id="UP000237640"/>
    </source>
</evidence>
<keyword evidence="1" id="KW-0805">Transcription regulation</keyword>
<proteinExistence type="predicted"/>
<dbReference type="InterPro" id="IPR036388">
    <property type="entry name" value="WH-like_DNA-bd_sf"/>
</dbReference>
<dbReference type="Pfam" id="PF07729">
    <property type="entry name" value="FCD"/>
    <property type="match status" value="1"/>
</dbReference>
<evidence type="ECO:0000256" key="3">
    <source>
        <dbReference type="ARBA" id="ARBA00023163"/>
    </source>
</evidence>
<sequence>MIQPQILRDKVKSHLLEQIQQGKLQIGKTINLAAVARETGISVTPVREALSQLEHARIVKAIPNRGFIIRPLGTLEAKHLYETVSQLEVMALESTPFSKEYILELRNYFEQKEIRNSISTRFEFHKLLLANCTNPILLQIIDDLKARLFFYEQILPESSLVGQQMETQNDAILNAIAENNIPTAALILKMHWMTVLERVQNQFAKD</sequence>
<evidence type="ECO:0000256" key="1">
    <source>
        <dbReference type="ARBA" id="ARBA00023015"/>
    </source>
</evidence>
<dbReference type="Gene3D" id="1.10.10.10">
    <property type="entry name" value="Winged helix-like DNA-binding domain superfamily/Winged helix DNA-binding domain"/>
    <property type="match status" value="1"/>
</dbReference>
<dbReference type="SMART" id="SM00345">
    <property type="entry name" value="HTH_GNTR"/>
    <property type="match status" value="1"/>
</dbReference>
<dbReference type="InterPro" id="IPR008920">
    <property type="entry name" value="TF_FadR/GntR_C"/>
</dbReference>
<accession>A0A2T0MBY2</accession>
<evidence type="ECO:0000313" key="5">
    <source>
        <dbReference type="EMBL" id="PRX54996.1"/>
    </source>
</evidence>
<keyword evidence="6" id="KW-1185">Reference proteome</keyword>
<keyword evidence="3" id="KW-0804">Transcription</keyword>
<evidence type="ECO:0000256" key="2">
    <source>
        <dbReference type="ARBA" id="ARBA00023125"/>
    </source>
</evidence>
<name>A0A2T0MBY2_9FLAO</name>
<dbReference type="OrthoDB" id="389878at2"/>
<dbReference type="PANTHER" id="PTHR43537">
    <property type="entry name" value="TRANSCRIPTIONAL REGULATOR, GNTR FAMILY"/>
    <property type="match status" value="1"/>
</dbReference>
<protein>
    <submittedName>
        <fullName evidence="5">DNA-binding GntR family transcriptional regulator</fullName>
    </submittedName>
</protein>
<organism evidence="5 6">
    <name type="scientific">Flagellimonas meridianipacifica</name>
    <dbReference type="NCBI Taxonomy" id="1080225"/>
    <lineage>
        <taxon>Bacteria</taxon>
        <taxon>Pseudomonadati</taxon>
        <taxon>Bacteroidota</taxon>
        <taxon>Flavobacteriia</taxon>
        <taxon>Flavobacteriales</taxon>
        <taxon>Flavobacteriaceae</taxon>
        <taxon>Flagellimonas</taxon>
    </lineage>
</organism>
<dbReference type="GO" id="GO:0003677">
    <property type="term" value="F:DNA binding"/>
    <property type="evidence" value="ECO:0007669"/>
    <property type="project" value="UniProtKB-KW"/>
</dbReference>
<dbReference type="RefSeq" id="WP_106146542.1">
    <property type="nucleotide sequence ID" value="NZ_PVYX01000002.1"/>
</dbReference>
<dbReference type="SUPFAM" id="SSF48008">
    <property type="entry name" value="GntR ligand-binding domain-like"/>
    <property type="match status" value="1"/>
</dbReference>
<dbReference type="PANTHER" id="PTHR43537:SF5">
    <property type="entry name" value="UXU OPERON TRANSCRIPTIONAL REGULATOR"/>
    <property type="match status" value="1"/>
</dbReference>
<dbReference type="GO" id="GO:0003700">
    <property type="term" value="F:DNA-binding transcription factor activity"/>
    <property type="evidence" value="ECO:0007669"/>
    <property type="project" value="InterPro"/>
</dbReference>
<reference evidence="5 6" key="1">
    <citation type="submission" date="2018-03" db="EMBL/GenBank/DDBJ databases">
        <title>Genomic Encyclopedia of Archaeal and Bacterial Type Strains, Phase II (KMG-II): from individual species to whole genera.</title>
        <authorList>
            <person name="Goeker M."/>
        </authorList>
    </citation>
    <scope>NUCLEOTIDE SEQUENCE [LARGE SCALE GENOMIC DNA]</scope>
    <source>
        <strain evidence="5 6">DSM 25027</strain>
    </source>
</reference>
<gene>
    <name evidence="5" type="ORF">CLV81_3402</name>
</gene>
<dbReference type="Proteomes" id="UP000237640">
    <property type="component" value="Unassembled WGS sequence"/>
</dbReference>
<dbReference type="InterPro" id="IPR036390">
    <property type="entry name" value="WH_DNA-bd_sf"/>
</dbReference>
<keyword evidence="2 5" id="KW-0238">DNA-binding</keyword>
<dbReference type="InterPro" id="IPR000524">
    <property type="entry name" value="Tscrpt_reg_HTH_GntR"/>
</dbReference>